<comment type="caution">
    <text evidence="5">The sequence shown here is derived from an EMBL/GenBank/DDBJ whole genome shotgun (WGS) entry which is preliminary data.</text>
</comment>
<dbReference type="Pfam" id="PF07261">
    <property type="entry name" value="DnaB_2"/>
    <property type="match status" value="1"/>
</dbReference>
<evidence type="ECO:0000259" key="3">
    <source>
        <dbReference type="Pfam" id="PF07261"/>
    </source>
</evidence>
<evidence type="ECO:0000256" key="1">
    <source>
        <dbReference type="ARBA" id="ARBA00093462"/>
    </source>
</evidence>
<dbReference type="InterPro" id="IPR036390">
    <property type="entry name" value="WH_DNA-bd_sf"/>
</dbReference>
<reference evidence="5 6" key="1">
    <citation type="submission" date="2017-10" db="EMBL/GenBank/DDBJ databases">
        <title>Draft genome of Lysinibacillus fusiformis strain Juneja, a laboratory-derived pathogen of Drosophila melanogaster.</title>
        <authorList>
            <person name="Smith B.R."/>
            <person name="Unckless R.L."/>
        </authorList>
    </citation>
    <scope>NUCLEOTIDE SEQUENCE [LARGE SCALE GENOMIC DNA]</scope>
    <source>
        <strain evidence="5 6">Juneja</strain>
    </source>
</reference>
<dbReference type="InterPro" id="IPR053843">
    <property type="entry name" value="DnaD_N"/>
</dbReference>
<evidence type="ECO:0000313" key="6">
    <source>
        <dbReference type="Proteomes" id="UP000234956"/>
    </source>
</evidence>
<feature type="compositionally biased region" description="Polar residues" evidence="2">
    <location>
        <begin position="221"/>
        <end position="231"/>
    </location>
</feature>
<name>A0A2I0V3B9_9BACI</name>
<protein>
    <submittedName>
        <fullName evidence="5">DNA replication protein</fullName>
    </submittedName>
</protein>
<accession>A0A2I0V3B9</accession>
<comment type="similarity">
    <text evidence="1">Belongs to the DnaB/DnaD family.</text>
</comment>
<dbReference type="Proteomes" id="UP000234956">
    <property type="component" value="Unassembled WGS sequence"/>
</dbReference>
<dbReference type="RefSeq" id="WP_089933190.1">
    <property type="nucleotide sequence ID" value="NZ_PDFK01000001.1"/>
</dbReference>
<dbReference type="PANTHER" id="PTHR37293">
    <property type="entry name" value="PHAGE REPLICATION PROTEIN-RELATED"/>
    <property type="match status" value="1"/>
</dbReference>
<feature type="region of interest" description="Disordered" evidence="2">
    <location>
        <begin position="199"/>
        <end position="234"/>
    </location>
</feature>
<evidence type="ECO:0000313" key="5">
    <source>
        <dbReference type="EMBL" id="PKU52801.1"/>
    </source>
</evidence>
<proteinExistence type="inferred from homology"/>
<feature type="domain" description="DnaD N-terminal" evidence="4">
    <location>
        <begin position="19"/>
        <end position="118"/>
    </location>
</feature>
<dbReference type="SUPFAM" id="SSF158499">
    <property type="entry name" value="DnaD domain-like"/>
    <property type="match status" value="1"/>
</dbReference>
<dbReference type="Pfam" id="PF21984">
    <property type="entry name" value="DnaD_N"/>
    <property type="match status" value="1"/>
</dbReference>
<dbReference type="InterPro" id="IPR053162">
    <property type="entry name" value="DnaD"/>
</dbReference>
<feature type="domain" description="DnaB/C C-terminal" evidence="3">
    <location>
        <begin position="132"/>
        <end position="204"/>
    </location>
</feature>
<dbReference type="InterPro" id="IPR034829">
    <property type="entry name" value="DnaD-like_sf"/>
</dbReference>
<dbReference type="Gene3D" id="1.10.10.10">
    <property type="entry name" value="Winged helix-like DNA-binding domain superfamily/Winged helix DNA-binding domain"/>
    <property type="match status" value="1"/>
</dbReference>
<evidence type="ECO:0000256" key="2">
    <source>
        <dbReference type="SAM" id="MobiDB-lite"/>
    </source>
</evidence>
<organism evidence="5 6">
    <name type="scientific">Lysinibacillus fusiformis</name>
    <dbReference type="NCBI Taxonomy" id="28031"/>
    <lineage>
        <taxon>Bacteria</taxon>
        <taxon>Bacillati</taxon>
        <taxon>Bacillota</taxon>
        <taxon>Bacilli</taxon>
        <taxon>Bacillales</taxon>
        <taxon>Bacillaceae</taxon>
        <taxon>Lysinibacillus</taxon>
    </lineage>
</organism>
<dbReference type="SUPFAM" id="SSF46785">
    <property type="entry name" value="Winged helix' DNA-binding domain"/>
    <property type="match status" value="1"/>
</dbReference>
<dbReference type="AlphaFoldDB" id="A0A2I0V3B9"/>
<sequence length="243" mass="28996">MNVNNHRLRTWTEQRMIHIPQLFFQFYKELNMEDEEALIVMHLLAFHMEGNDFPTPNDLKNRLTMSDHDITSRLQRLMQKGFLEISRDVDAGGKLYEKYSVYPLWERIVQMMDMKEQQKTAVTLRQEEGELFRLFEEEMGRLLSPLELEKIGCWLDEDKHSPALIKEALKEAVFAGKLSIRYIDRILLEWKKKNITTPQAAQKQSEQFREKQTFNRAPGRTAQQETTQPTNKVPFYNWLEERE</sequence>
<dbReference type="NCBIfam" id="TIGR01446">
    <property type="entry name" value="DnaD_dom"/>
    <property type="match status" value="1"/>
</dbReference>
<dbReference type="InterPro" id="IPR006343">
    <property type="entry name" value="DnaB/C_C"/>
</dbReference>
<evidence type="ECO:0000259" key="4">
    <source>
        <dbReference type="Pfam" id="PF21984"/>
    </source>
</evidence>
<gene>
    <name evidence="5" type="ORF">CRI88_00280</name>
</gene>
<dbReference type="EMBL" id="PDFK01000001">
    <property type="protein sequence ID" value="PKU52801.1"/>
    <property type="molecule type" value="Genomic_DNA"/>
</dbReference>
<dbReference type="InterPro" id="IPR036388">
    <property type="entry name" value="WH-like_DNA-bd_sf"/>
</dbReference>
<dbReference type="PANTHER" id="PTHR37293:SF6">
    <property type="entry name" value="DNA REPLICATION PROTEIN DNAD"/>
    <property type="match status" value="1"/>
</dbReference>
<dbReference type="Gene3D" id="1.10.10.630">
    <property type="entry name" value="DnaD domain-like"/>
    <property type="match status" value="1"/>
</dbReference>